<dbReference type="Proteomes" id="UP000293142">
    <property type="component" value="Unassembled WGS sequence"/>
</dbReference>
<evidence type="ECO:0000256" key="5">
    <source>
        <dbReference type="ARBA" id="ARBA00023316"/>
    </source>
</evidence>
<dbReference type="RefSeq" id="WP_131014573.1">
    <property type="nucleotide sequence ID" value="NZ_SIRE01000011.1"/>
</dbReference>
<reference evidence="9 10" key="1">
    <citation type="submission" date="2019-02" db="EMBL/GenBank/DDBJ databases">
        <title>Paenibacillus sp. nov., isolated from surface-sterilized tissue of Thalictrum simplex L.</title>
        <authorList>
            <person name="Tuo L."/>
        </authorList>
    </citation>
    <scope>NUCLEOTIDE SEQUENCE [LARGE SCALE GENOMIC DNA]</scope>
    <source>
        <strain evidence="9 10">N2SHLJ1</strain>
    </source>
</reference>
<dbReference type="InterPro" id="IPR038063">
    <property type="entry name" value="Transpep_catalytic_dom"/>
</dbReference>
<accession>A0A4Q9DQH8</accession>
<dbReference type="AlphaFoldDB" id="A0A4Q9DQH8"/>
<keyword evidence="2" id="KW-0808">Transferase</keyword>
<name>A0A4Q9DQH8_9BACL</name>
<keyword evidence="4 6" id="KW-0573">Peptidoglycan synthesis</keyword>
<dbReference type="InterPro" id="IPR005490">
    <property type="entry name" value="LD_TPept_cat_dom"/>
</dbReference>
<dbReference type="EMBL" id="SIRE01000011">
    <property type="protein sequence ID" value="TBL77843.1"/>
    <property type="molecule type" value="Genomic_DNA"/>
</dbReference>
<dbReference type="GO" id="GO:0008360">
    <property type="term" value="P:regulation of cell shape"/>
    <property type="evidence" value="ECO:0007669"/>
    <property type="project" value="UniProtKB-UniRule"/>
</dbReference>
<dbReference type="PROSITE" id="PS52029">
    <property type="entry name" value="LD_TPASE"/>
    <property type="match status" value="1"/>
</dbReference>
<evidence type="ECO:0000256" key="3">
    <source>
        <dbReference type="ARBA" id="ARBA00022960"/>
    </source>
</evidence>
<feature type="region of interest" description="Disordered" evidence="7">
    <location>
        <begin position="54"/>
        <end position="78"/>
    </location>
</feature>
<dbReference type="GO" id="GO:0016740">
    <property type="term" value="F:transferase activity"/>
    <property type="evidence" value="ECO:0007669"/>
    <property type="project" value="UniProtKB-KW"/>
</dbReference>
<keyword evidence="5 6" id="KW-0961">Cell wall biogenesis/degradation</keyword>
<evidence type="ECO:0000256" key="1">
    <source>
        <dbReference type="ARBA" id="ARBA00004752"/>
    </source>
</evidence>
<dbReference type="PANTHER" id="PTHR38589:SF1">
    <property type="entry name" value="BLR0621 PROTEIN"/>
    <property type="match status" value="1"/>
</dbReference>
<feature type="active site" description="Proton donor/acceptor" evidence="6">
    <location>
        <position position="157"/>
    </location>
</feature>
<keyword evidence="10" id="KW-1185">Reference proteome</keyword>
<feature type="active site" description="Nucleophile" evidence="6">
    <location>
        <position position="169"/>
    </location>
</feature>
<evidence type="ECO:0000256" key="4">
    <source>
        <dbReference type="ARBA" id="ARBA00022984"/>
    </source>
</evidence>
<evidence type="ECO:0000256" key="6">
    <source>
        <dbReference type="PROSITE-ProRule" id="PRU01373"/>
    </source>
</evidence>
<organism evidence="9 10">
    <name type="scientific">Paenibacillus thalictri</name>
    <dbReference type="NCBI Taxonomy" id="2527873"/>
    <lineage>
        <taxon>Bacteria</taxon>
        <taxon>Bacillati</taxon>
        <taxon>Bacillota</taxon>
        <taxon>Bacilli</taxon>
        <taxon>Bacillales</taxon>
        <taxon>Paenibacillaceae</taxon>
        <taxon>Paenibacillus</taxon>
    </lineage>
</organism>
<evidence type="ECO:0000259" key="8">
    <source>
        <dbReference type="PROSITE" id="PS52029"/>
    </source>
</evidence>
<evidence type="ECO:0000256" key="2">
    <source>
        <dbReference type="ARBA" id="ARBA00022679"/>
    </source>
</evidence>
<dbReference type="SUPFAM" id="SSF141523">
    <property type="entry name" value="L,D-transpeptidase catalytic domain-like"/>
    <property type="match status" value="1"/>
</dbReference>
<comment type="pathway">
    <text evidence="1 6">Cell wall biogenesis; peptidoglycan biosynthesis.</text>
</comment>
<dbReference type="PANTHER" id="PTHR38589">
    <property type="entry name" value="BLR0621 PROTEIN"/>
    <property type="match status" value="1"/>
</dbReference>
<sequence length="199" mass="21965">MEEKQPASTQLVLVEVPEAPSFHGTLQVVELEEGKWRQTLAAIPVVIGRSGLAASGDDKAEGDGKTPSGQYALGPAFGTKPPPAGIKLPYRLVGEDDYWVDDPTSDDYNRWVHYTGDPYTRWKSFELLANPLYPHAVIVQYNEQPVVPGKGSAIFIHQWKNENSPTQGCVAMSYDNLVRLIATLDPAKHPSIRIVQQNK</sequence>
<protein>
    <recommendedName>
        <fullName evidence="8">L,D-TPase catalytic domain-containing protein</fullName>
    </recommendedName>
</protein>
<gene>
    <name evidence="9" type="ORF">EYB31_17045</name>
</gene>
<dbReference type="Pfam" id="PF03734">
    <property type="entry name" value="YkuD"/>
    <property type="match status" value="1"/>
</dbReference>
<keyword evidence="3 6" id="KW-0133">Cell shape</keyword>
<evidence type="ECO:0000313" key="9">
    <source>
        <dbReference type="EMBL" id="TBL77843.1"/>
    </source>
</evidence>
<dbReference type="GO" id="GO:0009252">
    <property type="term" value="P:peptidoglycan biosynthetic process"/>
    <property type="evidence" value="ECO:0007669"/>
    <property type="project" value="UniProtKB-UniPathway"/>
</dbReference>
<evidence type="ECO:0000256" key="7">
    <source>
        <dbReference type="SAM" id="MobiDB-lite"/>
    </source>
</evidence>
<dbReference type="GO" id="GO:0071555">
    <property type="term" value="P:cell wall organization"/>
    <property type="evidence" value="ECO:0007669"/>
    <property type="project" value="UniProtKB-UniRule"/>
</dbReference>
<dbReference type="OrthoDB" id="186490at2"/>
<comment type="caution">
    <text evidence="9">The sequence shown here is derived from an EMBL/GenBank/DDBJ whole genome shotgun (WGS) entry which is preliminary data.</text>
</comment>
<dbReference type="UniPathway" id="UPA00219"/>
<feature type="domain" description="L,D-TPase catalytic" evidence="8">
    <location>
        <begin position="15"/>
        <end position="195"/>
    </location>
</feature>
<proteinExistence type="predicted"/>
<evidence type="ECO:0000313" key="10">
    <source>
        <dbReference type="Proteomes" id="UP000293142"/>
    </source>
</evidence>